<keyword evidence="8" id="KW-0326">Glycosidase</keyword>
<dbReference type="Pfam" id="PF00840">
    <property type="entry name" value="Glyco_hydro_7"/>
    <property type="match status" value="1"/>
</dbReference>
<evidence type="ECO:0000256" key="2">
    <source>
        <dbReference type="ARBA" id="ARBA00006044"/>
    </source>
</evidence>
<evidence type="ECO:0000256" key="8">
    <source>
        <dbReference type="ARBA" id="ARBA00023295"/>
    </source>
</evidence>
<evidence type="ECO:0000313" key="12">
    <source>
        <dbReference type="Proteomes" id="UP001212841"/>
    </source>
</evidence>
<keyword evidence="12" id="KW-1185">Reference proteome</keyword>
<proteinExistence type="inferred from homology"/>
<evidence type="ECO:0000313" key="11">
    <source>
        <dbReference type="EMBL" id="KAJ3050857.1"/>
    </source>
</evidence>
<dbReference type="Proteomes" id="UP001212841">
    <property type="component" value="Unassembled WGS sequence"/>
</dbReference>
<name>A0AAD5SDC7_9FUNG</name>
<evidence type="ECO:0000256" key="5">
    <source>
        <dbReference type="ARBA" id="ARBA00023001"/>
    </source>
</evidence>
<keyword evidence="6" id="KW-0325">Glycoprotein</keyword>
<dbReference type="SUPFAM" id="SSF49899">
    <property type="entry name" value="Concanavalin A-like lectins/glucanases"/>
    <property type="match status" value="1"/>
</dbReference>
<dbReference type="PANTHER" id="PTHR33753:SF1">
    <property type="entry name" value="ENDO-BETA-1,4-GLUCANASE CELB"/>
    <property type="match status" value="1"/>
</dbReference>
<evidence type="ECO:0000256" key="9">
    <source>
        <dbReference type="ARBA" id="ARBA00023326"/>
    </source>
</evidence>
<protein>
    <recommendedName>
        <fullName evidence="3">cellulase</fullName>
        <ecNumber evidence="3">3.2.1.4</ecNumber>
    </recommendedName>
</protein>
<keyword evidence="10" id="KW-0732">Signal</keyword>
<gene>
    <name evidence="11" type="ORF">HK097_008158</name>
</gene>
<dbReference type="GO" id="GO:0030245">
    <property type="term" value="P:cellulose catabolic process"/>
    <property type="evidence" value="ECO:0007669"/>
    <property type="project" value="UniProtKB-KW"/>
</dbReference>
<dbReference type="AlphaFoldDB" id="A0AAD5SDC7"/>
<dbReference type="InterPro" id="IPR037019">
    <property type="entry name" value="Glyco_hydro_7_sf"/>
</dbReference>
<dbReference type="EMBL" id="JADGJD010000463">
    <property type="protein sequence ID" value="KAJ3050857.1"/>
    <property type="molecule type" value="Genomic_DNA"/>
</dbReference>
<accession>A0AAD5SDC7</accession>
<keyword evidence="7" id="KW-0119">Carbohydrate metabolism</keyword>
<dbReference type="Gene3D" id="2.70.100.10">
    <property type="entry name" value="Glycoside hydrolase, family 7, domain"/>
    <property type="match status" value="1"/>
</dbReference>
<keyword evidence="9" id="KW-0624">Polysaccharide degradation</keyword>
<dbReference type="InterPro" id="IPR001722">
    <property type="entry name" value="Glyco_hydro_7"/>
</dbReference>
<evidence type="ECO:0000256" key="10">
    <source>
        <dbReference type="SAM" id="SignalP"/>
    </source>
</evidence>
<sequence length="331" mass="36245">MFIATTSFALLGLASFTLVGSSPAAQYQKLDSRQVLDLPYQRCDTHNGKCEKRSTGFILDVGGNYTRISDAKIEKTFNGIKFNTPGPVVRGYLFDKDVNEYEIFRLKNRQFSFDVNIASVRCGYNAALFFSQMDVEDKPGTGYCDGQNVCNEMDIFEGNAAASAAVLHPCNATDKTGKCDPWGCGVNTNTHIPTLVGPKRHIDTQKTYTVTTQFFTSNNKVNGELVAVKQFASQGKKTVALPTLSIDYCNQQEAGNPYWNVTGEFPGISRSWDIGQVLIFAFWGSGGDSMSWLDGGLANPRCNQTLGKSATGEVTFANIKVDFIRKITVSA</sequence>
<evidence type="ECO:0000256" key="1">
    <source>
        <dbReference type="ARBA" id="ARBA00000966"/>
    </source>
</evidence>
<feature type="chain" id="PRO_5042136454" description="cellulase" evidence="10">
    <location>
        <begin position="25"/>
        <end position="331"/>
    </location>
</feature>
<dbReference type="PANTHER" id="PTHR33753">
    <property type="entry name" value="1,4-BETA-D-GLUCAN CELLOBIOHYDROLASE B"/>
    <property type="match status" value="1"/>
</dbReference>
<comment type="catalytic activity">
    <reaction evidence="1">
        <text>Endohydrolysis of (1-&gt;4)-beta-D-glucosidic linkages in cellulose, lichenin and cereal beta-D-glucans.</text>
        <dbReference type="EC" id="3.2.1.4"/>
    </reaction>
</comment>
<keyword evidence="5" id="KW-0136">Cellulose degradation</keyword>
<evidence type="ECO:0000256" key="7">
    <source>
        <dbReference type="ARBA" id="ARBA00023277"/>
    </source>
</evidence>
<dbReference type="GO" id="GO:0008810">
    <property type="term" value="F:cellulase activity"/>
    <property type="evidence" value="ECO:0007669"/>
    <property type="project" value="UniProtKB-EC"/>
</dbReference>
<organism evidence="11 12">
    <name type="scientific">Rhizophlyctis rosea</name>
    <dbReference type="NCBI Taxonomy" id="64517"/>
    <lineage>
        <taxon>Eukaryota</taxon>
        <taxon>Fungi</taxon>
        <taxon>Fungi incertae sedis</taxon>
        <taxon>Chytridiomycota</taxon>
        <taxon>Chytridiomycota incertae sedis</taxon>
        <taxon>Chytridiomycetes</taxon>
        <taxon>Rhizophlyctidales</taxon>
        <taxon>Rhizophlyctidaceae</taxon>
        <taxon>Rhizophlyctis</taxon>
    </lineage>
</organism>
<feature type="signal peptide" evidence="10">
    <location>
        <begin position="1"/>
        <end position="24"/>
    </location>
</feature>
<dbReference type="EC" id="3.2.1.4" evidence="3"/>
<keyword evidence="4" id="KW-0378">Hydrolase</keyword>
<reference evidence="11" key="1">
    <citation type="submission" date="2020-05" db="EMBL/GenBank/DDBJ databases">
        <title>Phylogenomic resolution of chytrid fungi.</title>
        <authorList>
            <person name="Stajich J.E."/>
            <person name="Amses K."/>
            <person name="Simmons R."/>
            <person name="Seto K."/>
            <person name="Myers J."/>
            <person name="Bonds A."/>
            <person name="Quandt C.A."/>
            <person name="Barry K."/>
            <person name="Liu P."/>
            <person name="Grigoriev I."/>
            <person name="Longcore J.E."/>
            <person name="James T.Y."/>
        </authorList>
    </citation>
    <scope>NUCLEOTIDE SEQUENCE</scope>
    <source>
        <strain evidence="11">JEL0318</strain>
    </source>
</reference>
<evidence type="ECO:0000256" key="3">
    <source>
        <dbReference type="ARBA" id="ARBA00012601"/>
    </source>
</evidence>
<evidence type="ECO:0000256" key="4">
    <source>
        <dbReference type="ARBA" id="ARBA00022801"/>
    </source>
</evidence>
<comment type="similarity">
    <text evidence="2">Belongs to the glycosyl hydrolase 7 (cellulase C) family.</text>
</comment>
<dbReference type="InterPro" id="IPR013320">
    <property type="entry name" value="ConA-like_dom_sf"/>
</dbReference>
<comment type="caution">
    <text evidence="11">The sequence shown here is derived from an EMBL/GenBank/DDBJ whole genome shotgun (WGS) entry which is preliminary data.</text>
</comment>
<evidence type="ECO:0000256" key="6">
    <source>
        <dbReference type="ARBA" id="ARBA00023180"/>
    </source>
</evidence>